<reference evidence="1" key="1">
    <citation type="submission" date="2020-05" db="EMBL/GenBank/DDBJ databases">
        <authorList>
            <person name="Chiriac C."/>
            <person name="Salcher M."/>
            <person name="Ghai R."/>
            <person name="Kavagutti S V."/>
        </authorList>
    </citation>
    <scope>NUCLEOTIDE SEQUENCE</scope>
</reference>
<name>A0A6J6WIP8_9ZZZZ</name>
<sequence>MGRVDNFGMILHSPDTALGIFQNSNRRIRCTGSCDKANGHLRNRIKVTHPYVLLGGDIGRDQCAFRAGDASHLRATIFATGSAGHLATELMRNQLRTVADAENRDTGVVDRWIKSGCTVDVHALGAAGKNDRRWIFGGDFGCCDRVRHDFGINVVFTDSASDQLRVLRPKIDDENGIALSHTVIVVGGPDNT</sequence>
<dbReference type="EMBL" id="CAEZZV010000125">
    <property type="protein sequence ID" value="CAB4783225.1"/>
    <property type="molecule type" value="Genomic_DNA"/>
</dbReference>
<organism evidence="1">
    <name type="scientific">freshwater metagenome</name>
    <dbReference type="NCBI Taxonomy" id="449393"/>
    <lineage>
        <taxon>unclassified sequences</taxon>
        <taxon>metagenomes</taxon>
        <taxon>ecological metagenomes</taxon>
    </lineage>
</organism>
<evidence type="ECO:0000313" key="1">
    <source>
        <dbReference type="EMBL" id="CAB4783225.1"/>
    </source>
</evidence>
<dbReference type="AlphaFoldDB" id="A0A6J6WIP8"/>
<proteinExistence type="predicted"/>
<accession>A0A6J6WIP8</accession>
<gene>
    <name evidence="1" type="ORF">UFOPK2921_00991</name>
</gene>
<protein>
    <submittedName>
        <fullName evidence="1">Unannotated protein</fullName>
    </submittedName>
</protein>